<dbReference type="InterPro" id="IPR011990">
    <property type="entry name" value="TPR-like_helical_dom_sf"/>
</dbReference>
<evidence type="ECO:0000256" key="2">
    <source>
        <dbReference type="ARBA" id="ARBA00022737"/>
    </source>
</evidence>
<evidence type="ECO:0000256" key="1">
    <source>
        <dbReference type="ARBA" id="ARBA00022705"/>
    </source>
</evidence>
<accession>A0A926ILX1</accession>
<dbReference type="RefSeq" id="WP_262431141.1">
    <property type="nucleotide sequence ID" value="NZ_JACRTE010000001.1"/>
</dbReference>
<evidence type="ECO:0000259" key="5">
    <source>
        <dbReference type="PROSITE" id="PS50076"/>
    </source>
</evidence>
<dbReference type="AlphaFoldDB" id="A0A926ILX1"/>
<dbReference type="Proteomes" id="UP000647416">
    <property type="component" value="Unassembled WGS sequence"/>
</dbReference>
<dbReference type="InterPro" id="IPR013105">
    <property type="entry name" value="TPR_2"/>
</dbReference>
<keyword evidence="1" id="KW-0235">DNA replication</keyword>
<sequence>MKNPYEVLGVKEGASDEEIKKAYRELVKKYHPDKYVNNPLADLAAEKMKEINDAYDALTKGGNNSGYSSGNTENYTNFNAVRTAINAGNLADAERLLNQMSDRGAQWHYLYGVICLRRGFYDMARSHFDRACSLDPSNAEYQNARNSMNNGFNTYRNMGNANGYPAGGCSTCDMCQGLLCADCCCECMGGDLIPCC</sequence>
<organism evidence="6 7">
    <name type="scientific">Qingrenia yutianensis</name>
    <dbReference type="NCBI Taxonomy" id="2763676"/>
    <lineage>
        <taxon>Bacteria</taxon>
        <taxon>Bacillati</taxon>
        <taxon>Bacillota</taxon>
        <taxon>Clostridia</taxon>
        <taxon>Eubacteriales</taxon>
        <taxon>Oscillospiraceae</taxon>
        <taxon>Qingrenia</taxon>
    </lineage>
</organism>
<dbReference type="Gene3D" id="1.25.40.10">
    <property type="entry name" value="Tetratricopeptide repeat domain"/>
    <property type="match status" value="1"/>
</dbReference>
<keyword evidence="2" id="KW-0677">Repeat</keyword>
<dbReference type="SUPFAM" id="SSF46565">
    <property type="entry name" value="Chaperone J-domain"/>
    <property type="match status" value="1"/>
</dbReference>
<reference evidence="6" key="1">
    <citation type="submission" date="2020-08" db="EMBL/GenBank/DDBJ databases">
        <title>Genome public.</title>
        <authorList>
            <person name="Liu C."/>
            <person name="Sun Q."/>
        </authorList>
    </citation>
    <scope>NUCLEOTIDE SEQUENCE</scope>
    <source>
        <strain evidence="6">NSJ-50</strain>
    </source>
</reference>
<keyword evidence="7" id="KW-1185">Reference proteome</keyword>
<evidence type="ECO:0000313" key="6">
    <source>
        <dbReference type="EMBL" id="MBC8595452.1"/>
    </source>
</evidence>
<dbReference type="PROSITE" id="PS50005">
    <property type="entry name" value="TPR"/>
    <property type="match status" value="1"/>
</dbReference>
<feature type="domain" description="J" evidence="5">
    <location>
        <begin position="3"/>
        <end position="79"/>
    </location>
</feature>
<name>A0A926ILX1_9FIRM</name>
<dbReference type="Gene3D" id="1.10.287.110">
    <property type="entry name" value="DnaJ domain"/>
    <property type="match status" value="1"/>
</dbReference>
<dbReference type="CDD" id="cd06257">
    <property type="entry name" value="DnaJ"/>
    <property type="match status" value="1"/>
</dbReference>
<evidence type="ECO:0000313" key="7">
    <source>
        <dbReference type="Proteomes" id="UP000647416"/>
    </source>
</evidence>
<feature type="repeat" description="TPR" evidence="4">
    <location>
        <begin position="105"/>
        <end position="138"/>
    </location>
</feature>
<dbReference type="GO" id="GO:0006260">
    <property type="term" value="P:DNA replication"/>
    <property type="evidence" value="ECO:0007669"/>
    <property type="project" value="UniProtKB-KW"/>
</dbReference>
<dbReference type="SMART" id="SM00271">
    <property type="entry name" value="DnaJ"/>
    <property type="match status" value="1"/>
</dbReference>
<dbReference type="SUPFAM" id="SSF48452">
    <property type="entry name" value="TPR-like"/>
    <property type="match status" value="1"/>
</dbReference>
<dbReference type="InterPro" id="IPR001623">
    <property type="entry name" value="DnaJ_domain"/>
</dbReference>
<dbReference type="InterPro" id="IPR036869">
    <property type="entry name" value="J_dom_sf"/>
</dbReference>
<dbReference type="InterPro" id="IPR050817">
    <property type="entry name" value="DjlA_DnaK_co-chaperone"/>
</dbReference>
<dbReference type="PROSITE" id="PS50076">
    <property type="entry name" value="DNAJ_2"/>
    <property type="match status" value="1"/>
</dbReference>
<dbReference type="PANTHER" id="PTHR24074">
    <property type="entry name" value="CO-CHAPERONE PROTEIN DJLA"/>
    <property type="match status" value="1"/>
</dbReference>
<dbReference type="Pfam" id="PF00226">
    <property type="entry name" value="DnaJ"/>
    <property type="match status" value="1"/>
</dbReference>
<evidence type="ECO:0000256" key="3">
    <source>
        <dbReference type="ARBA" id="ARBA00022803"/>
    </source>
</evidence>
<proteinExistence type="predicted"/>
<dbReference type="PRINTS" id="PR00625">
    <property type="entry name" value="JDOMAIN"/>
</dbReference>
<gene>
    <name evidence="6" type="ORF">H8706_01020</name>
</gene>
<evidence type="ECO:0000256" key="4">
    <source>
        <dbReference type="PROSITE-ProRule" id="PRU00339"/>
    </source>
</evidence>
<dbReference type="InterPro" id="IPR019734">
    <property type="entry name" value="TPR_rpt"/>
</dbReference>
<comment type="caution">
    <text evidence="6">The sequence shown here is derived from an EMBL/GenBank/DDBJ whole genome shotgun (WGS) entry which is preliminary data.</text>
</comment>
<dbReference type="Pfam" id="PF07719">
    <property type="entry name" value="TPR_2"/>
    <property type="match status" value="1"/>
</dbReference>
<dbReference type="EMBL" id="JACRTE010000001">
    <property type="protein sequence ID" value="MBC8595452.1"/>
    <property type="molecule type" value="Genomic_DNA"/>
</dbReference>
<keyword evidence="3 4" id="KW-0802">TPR repeat</keyword>
<protein>
    <submittedName>
        <fullName evidence="6">J domain-containing protein</fullName>
    </submittedName>
</protein>